<organism evidence="1 2">
    <name type="scientific">Trichomonas vaginalis (strain ATCC PRA-98 / G3)</name>
    <dbReference type="NCBI Taxonomy" id="412133"/>
    <lineage>
        <taxon>Eukaryota</taxon>
        <taxon>Metamonada</taxon>
        <taxon>Parabasalia</taxon>
        <taxon>Trichomonadida</taxon>
        <taxon>Trichomonadidae</taxon>
        <taxon>Trichomonas</taxon>
    </lineage>
</organism>
<evidence type="ECO:0000313" key="2">
    <source>
        <dbReference type="Proteomes" id="UP000001542"/>
    </source>
</evidence>
<dbReference type="GO" id="GO:0000149">
    <property type="term" value="F:SNARE binding"/>
    <property type="evidence" value="ECO:0000318"/>
    <property type="project" value="GO_Central"/>
</dbReference>
<dbReference type="PANTHER" id="PTHR13803:SF4">
    <property type="entry name" value="SECRETORY 24CD, ISOFORM C"/>
    <property type="match status" value="1"/>
</dbReference>
<dbReference type="PANTHER" id="PTHR13803">
    <property type="entry name" value="SEC24-RELATED PROTEIN"/>
    <property type="match status" value="1"/>
</dbReference>
<dbReference type="Proteomes" id="UP000001542">
    <property type="component" value="Unassembled WGS sequence"/>
</dbReference>
<gene>
    <name evidence="1" type="ORF">TVAG_021580</name>
</gene>
<dbReference type="InterPro" id="IPR036174">
    <property type="entry name" value="Znf_Sec23_Sec24_sf"/>
</dbReference>
<name>A2DHD8_TRIV3</name>
<dbReference type="Gene3D" id="2.30.30.380">
    <property type="entry name" value="Zn-finger domain of Sec23/24"/>
    <property type="match status" value="1"/>
</dbReference>
<dbReference type="VEuPathDB" id="TrichDB:TVAGG3_0678320"/>
<dbReference type="STRING" id="5722.A2DHD8"/>
<dbReference type="EMBL" id="DS113200">
    <property type="protein sequence ID" value="EAY20211.1"/>
    <property type="molecule type" value="Genomic_DNA"/>
</dbReference>
<dbReference type="GO" id="GO:0008270">
    <property type="term" value="F:zinc ion binding"/>
    <property type="evidence" value="ECO:0000318"/>
    <property type="project" value="GO_Central"/>
</dbReference>
<accession>A2DHD8</accession>
<reference evidence="1" key="1">
    <citation type="submission" date="2006-10" db="EMBL/GenBank/DDBJ databases">
        <authorList>
            <person name="Amadeo P."/>
            <person name="Zhao Q."/>
            <person name="Wortman J."/>
            <person name="Fraser-Liggett C."/>
            <person name="Carlton J."/>
        </authorList>
    </citation>
    <scope>NUCLEOTIDE SEQUENCE</scope>
    <source>
        <strain evidence="1">G3</strain>
    </source>
</reference>
<proteinExistence type="predicted"/>
<evidence type="ECO:0000313" key="1">
    <source>
        <dbReference type="EMBL" id="EAY20211.1"/>
    </source>
</evidence>
<dbReference type="KEGG" id="tva:5465747"/>
<sequence>MEEVKTCARYYLKNPTTKDATQKNDVSDVVFEYTPFIINEIDKLTRTSEKNLPRCNFCGAYANCYNKYDGSSMECCICNHKSQINALNRLNLEYMQPIYFAASSYNESDENSFIATEYIISSLSLLSNQSFLSTISSITNQSSTFKHYGFAIFHGSISYLEFGKELNIKTVSNDMPKLQTDNLYCPSLVFSDNLKKATEFFSKIINNRSTDASFILKVVKKLSHLRSSTINIFLDENDFNSLSNDFDYHSLSDELIKYRIRINLLVFSQKISKIHPIFEIPISTGGKFKISQPSEINNIETLIRSIVDQNVSYNSFIAIKTSGDLNCISGHGFTHGRGAHNCGIVSFGEHFYFDCSIPNIYNQYVQFNFLYTSVLSFSRLCVVTVHVVNLDYSREVLDRYLFNSLFLEISHFEENSQRILKEFEKRWNISSSETKSWLSNILILHFGIESQNSNEIEL</sequence>
<keyword evidence="2" id="KW-1185">Reference proteome</keyword>
<dbReference type="RefSeq" id="XP_001581197.1">
    <property type="nucleotide sequence ID" value="XM_001581147.1"/>
</dbReference>
<dbReference type="GO" id="GO:0070971">
    <property type="term" value="C:endoplasmic reticulum exit site"/>
    <property type="evidence" value="ECO:0000318"/>
    <property type="project" value="GO_Central"/>
</dbReference>
<dbReference type="GO" id="GO:0090110">
    <property type="term" value="P:COPII-coated vesicle cargo loading"/>
    <property type="evidence" value="ECO:0000318"/>
    <property type="project" value="GO_Central"/>
</dbReference>
<dbReference type="VEuPathDB" id="TrichDB:TVAG_021580"/>
<dbReference type="AlphaFoldDB" id="A2DHD8"/>
<protein>
    <submittedName>
        <fullName evidence="1">Uncharacterized protein</fullName>
    </submittedName>
</protein>
<dbReference type="GO" id="GO:0030127">
    <property type="term" value="C:COPII vesicle coat"/>
    <property type="evidence" value="ECO:0000318"/>
    <property type="project" value="GO_Central"/>
</dbReference>
<dbReference type="InterPro" id="IPR050550">
    <property type="entry name" value="SEC23_SEC24_subfamily"/>
</dbReference>
<dbReference type="GO" id="GO:0006886">
    <property type="term" value="P:intracellular protein transport"/>
    <property type="evidence" value="ECO:0007669"/>
    <property type="project" value="InterPro"/>
</dbReference>
<dbReference type="SUPFAM" id="SSF82919">
    <property type="entry name" value="Zn-finger domain of Sec23/24"/>
    <property type="match status" value="1"/>
</dbReference>
<dbReference type="InParanoid" id="A2DHD8"/>
<reference evidence="1" key="2">
    <citation type="journal article" date="2007" name="Science">
        <title>Draft genome sequence of the sexually transmitted pathogen Trichomonas vaginalis.</title>
        <authorList>
            <person name="Carlton J.M."/>
            <person name="Hirt R.P."/>
            <person name="Silva J.C."/>
            <person name="Delcher A.L."/>
            <person name="Schatz M."/>
            <person name="Zhao Q."/>
            <person name="Wortman J.R."/>
            <person name="Bidwell S.L."/>
            <person name="Alsmark U.C.M."/>
            <person name="Besteiro S."/>
            <person name="Sicheritz-Ponten T."/>
            <person name="Noel C.J."/>
            <person name="Dacks J.B."/>
            <person name="Foster P.G."/>
            <person name="Simillion C."/>
            <person name="Van de Peer Y."/>
            <person name="Miranda-Saavedra D."/>
            <person name="Barton G.J."/>
            <person name="Westrop G.D."/>
            <person name="Mueller S."/>
            <person name="Dessi D."/>
            <person name="Fiori P.L."/>
            <person name="Ren Q."/>
            <person name="Paulsen I."/>
            <person name="Zhang H."/>
            <person name="Bastida-Corcuera F.D."/>
            <person name="Simoes-Barbosa A."/>
            <person name="Brown M.T."/>
            <person name="Hayes R.D."/>
            <person name="Mukherjee M."/>
            <person name="Okumura C.Y."/>
            <person name="Schneider R."/>
            <person name="Smith A.J."/>
            <person name="Vanacova S."/>
            <person name="Villalvazo M."/>
            <person name="Haas B.J."/>
            <person name="Pertea M."/>
            <person name="Feldblyum T.V."/>
            <person name="Utterback T.R."/>
            <person name="Shu C.L."/>
            <person name="Osoegawa K."/>
            <person name="de Jong P.J."/>
            <person name="Hrdy I."/>
            <person name="Horvathova L."/>
            <person name="Zubacova Z."/>
            <person name="Dolezal P."/>
            <person name="Malik S.B."/>
            <person name="Logsdon J.M. Jr."/>
            <person name="Henze K."/>
            <person name="Gupta A."/>
            <person name="Wang C.C."/>
            <person name="Dunne R.L."/>
            <person name="Upcroft J.A."/>
            <person name="Upcroft P."/>
            <person name="White O."/>
            <person name="Salzberg S.L."/>
            <person name="Tang P."/>
            <person name="Chiu C.-H."/>
            <person name="Lee Y.-S."/>
            <person name="Embley T.M."/>
            <person name="Coombs G.H."/>
            <person name="Mottram J.C."/>
            <person name="Tachezy J."/>
            <person name="Fraser-Liggett C.M."/>
            <person name="Johnson P.J."/>
        </authorList>
    </citation>
    <scope>NUCLEOTIDE SEQUENCE [LARGE SCALE GENOMIC DNA]</scope>
    <source>
        <strain evidence="1">G3</strain>
    </source>
</reference>